<dbReference type="EMBL" id="DRBS01000206">
    <property type="protein sequence ID" value="HDD44268.1"/>
    <property type="molecule type" value="Genomic_DNA"/>
</dbReference>
<evidence type="ECO:0000313" key="1">
    <source>
        <dbReference type="EMBL" id="HDD44268.1"/>
    </source>
</evidence>
<sequence>MFTIGFRSEIPPDLQAKIITLAMSKLSPETDFIVFRNETGEPHYEDEGRTYVFYLPELPKKVYVKLDDFGSPEELSKWAGYPTKARYVATYMLAEEY</sequence>
<comment type="caution">
    <text evidence="1">The sequence shown here is derived from an EMBL/GenBank/DDBJ whole genome shotgun (WGS) entry which is preliminary data.</text>
</comment>
<protein>
    <submittedName>
        <fullName evidence="1">Uncharacterized protein</fullName>
    </submittedName>
</protein>
<proteinExistence type="predicted"/>
<dbReference type="Proteomes" id="UP000886289">
    <property type="component" value="Unassembled WGS sequence"/>
</dbReference>
<accession>A0A7C0Y5D6</accession>
<organism evidence="1">
    <name type="scientific">Desulfofervidus auxilii</name>
    <dbReference type="NCBI Taxonomy" id="1621989"/>
    <lineage>
        <taxon>Bacteria</taxon>
        <taxon>Pseudomonadati</taxon>
        <taxon>Thermodesulfobacteriota</taxon>
        <taxon>Candidatus Desulfofervidia</taxon>
        <taxon>Candidatus Desulfofervidales</taxon>
        <taxon>Candidatus Desulfofervidaceae</taxon>
        <taxon>Candidatus Desulfofervidus</taxon>
    </lineage>
</organism>
<reference evidence="1" key="1">
    <citation type="journal article" date="2020" name="mSystems">
        <title>Genome- and Community-Level Interaction Insights into Carbon Utilization and Element Cycling Functions of Hydrothermarchaeota in Hydrothermal Sediment.</title>
        <authorList>
            <person name="Zhou Z."/>
            <person name="Liu Y."/>
            <person name="Xu W."/>
            <person name="Pan J."/>
            <person name="Luo Z.H."/>
            <person name="Li M."/>
        </authorList>
    </citation>
    <scope>NUCLEOTIDE SEQUENCE [LARGE SCALE GENOMIC DNA]</scope>
    <source>
        <strain evidence="1">HyVt-233</strain>
    </source>
</reference>
<dbReference type="AlphaFoldDB" id="A0A7C0Y5D6"/>
<name>A0A7C0Y5D6_DESA2</name>
<gene>
    <name evidence="1" type="ORF">ENG63_05345</name>
</gene>